<proteinExistence type="predicted"/>
<evidence type="ECO:0000313" key="3">
    <source>
        <dbReference type="Proteomes" id="UP000694423"/>
    </source>
</evidence>
<name>A0A8C4KUB3_DRONO</name>
<reference evidence="2" key="2">
    <citation type="submission" date="2025-09" db="UniProtKB">
        <authorList>
            <consortium name="Ensembl"/>
        </authorList>
    </citation>
    <scope>IDENTIFICATION</scope>
</reference>
<reference evidence="2" key="1">
    <citation type="submission" date="2025-08" db="UniProtKB">
        <authorList>
            <consortium name="Ensembl"/>
        </authorList>
    </citation>
    <scope>IDENTIFICATION</scope>
</reference>
<dbReference type="AlphaFoldDB" id="A0A8C4KUB3"/>
<protein>
    <submittedName>
        <fullName evidence="2">Uncharacterized protein</fullName>
    </submittedName>
</protein>
<dbReference type="Proteomes" id="UP000694423">
    <property type="component" value="Unplaced"/>
</dbReference>
<organism evidence="2 3">
    <name type="scientific">Dromaius novaehollandiae</name>
    <name type="common">Emu</name>
    <dbReference type="NCBI Taxonomy" id="8790"/>
    <lineage>
        <taxon>Eukaryota</taxon>
        <taxon>Metazoa</taxon>
        <taxon>Chordata</taxon>
        <taxon>Craniata</taxon>
        <taxon>Vertebrata</taxon>
        <taxon>Euteleostomi</taxon>
        <taxon>Archelosauria</taxon>
        <taxon>Archosauria</taxon>
        <taxon>Dinosauria</taxon>
        <taxon>Saurischia</taxon>
        <taxon>Theropoda</taxon>
        <taxon>Coelurosauria</taxon>
        <taxon>Aves</taxon>
        <taxon>Palaeognathae</taxon>
        <taxon>Casuariiformes</taxon>
        <taxon>Dromaiidae</taxon>
        <taxon>Dromaius</taxon>
    </lineage>
</organism>
<sequence>MPISQVVRAWGNLPMSFTVMMRWREDLSSFTASSWGMLRKLLPFTSRIWSPTCGVRPSIKPQHNRARVKRGAQATGFSLKGSHQSRGHNPAPCAPRSAE</sequence>
<feature type="region of interest" description="Disordered" evidence="1">
    <location>
        <begin position="59"/>
        <end position="99"/>
    </location>
</feature>
<accession>A0A8C4KUB3</accession>
<evidence type="ECO:0000313" key="2">
    <source>
        <dbReference type="Ensembl" id="ENSDNVP00000027532.1"/>
    </source>
</evidence>
<evidence type="ECO:0000256" key="1">
    <source>
        <dbReference type="SAM" id="MobiDB-lite"/>
    </source>
</evidence>
<keyword evidence="3" id="KW-1185">Reference proteome</keyword>
<dbReference type="Ensembl" id="ENSDNVT00000033232.1">
    <property type="protein sequence ID" value="ENSDNVP00000027532.1"/>
    <property type="gene ID" value="ENSDNVG00000019133.1"/>
</dbReference>